<feature type="domain" description="SAM-dependent MTase TRM10-type" evidence="7">
    <location>
        <begin position="1"/>
        <end position="40"/>
    </location>
</feature>
<evidence type="ECO:0000256" key="4">
    <source>
        <dbReference type="ARBA" id="ARBA00022691"/>
    </source>
</evidence>
<proteinExistence type="predicted"/>
<keyword evidence="3 8" id="KW-0808">Transferase</keyword>
<dbReference type="GO" id="GO:0032259">
    <property type="term" value="P:methylation"/>
    <property type="evidence" value="ECO:0007669"/>
    <property type="project" value="UniProtKB-KW"/>
</dbReference>
<feature type="region of interest" description="Disordered" evidence="6">
    <location>
        <begin position="44"/>
        <end position="66"/>
    </location>
</feature>
<evidence type="ECO:0000256" key="3">
    <source>
        <dbReference type="ARBA" id="ARBA00022679"/>
    </source>
</evidence>
<feature type="compositionally biased region" description="Acidic residues" evidence="6">
    <location>
        <begin position="57"/>
        <end position="66"/>
    </location>
</feature>
<evidence type="ECO:0000313" key="8">
    <source>
        <dbReference type="EMBL" id="NXW47108.1"/>
    </source>
</evidence>
<evidence type="ECO:0000259" key="7">
    <source>
        <dbReference type="PROSITE" id="PS51675"/>
    </source>
</evidence>
<organism evidence="8 9">
    <name type="scientific">Nyctiprogne leucopyga</name>
    <dbReference type="NCBI Taxonomy" id="382315"/>
    <lineage>
        <taxon>Eukaryota</taxon>
        <taxon>Metazoa</taxon>
        <taxon>Chordata</taxon>
        <taxon>Craniata</taxon>
        <taxon>Vertebrata</taxon>
        <taxon>Euteleostomi</taxon>
        <taxon>Archelosauria</taxon>
        <taxon>Archosauria</taxon>
        <taxon>Dinosauria</taxon>
        <taxon>Saurischia</taxon>
        <taxon>Theropoda</taxon>
        <taxon>Coelurosauria</taxon>
        <taxon>Aves</taxon>
        <taxon>Neognathae</taxon>
        <taxon>Neoaves</taxon>
        <taxon>Strisores</taxon>
        <taxon>Caprimulgiformes</taxon>
        <taxon>Caprimulgidae</taxon>
        <taxon>Chordeilinae</taxon>
        <taxon>Nyctiprogne</taxon>
    </lineage>
</organism>
<dbReference type="PROSITE" id="PS51675">
    <property type="entry name" value="SAM_MT_TRM10"/>
    <property type="match status" value="1"/>
</dbReference>
<dbReference type="EC" id="2.1.1.221" evidence="1"/>
<comment type="caution">
    <text evidence="8">The sequence shown here is derived from an EMBL/GenBank/DDBJ whole genome shotgun (WGS) entry which is preliminary data.</text>
</comment>
<dbReference type="InterPro" id="IPR038459">
    <property type="entry name" value="MT_TRM10-typ_sf"/>
</dbReference>
<dbReference type="EMBL" id="VZZU01001601">
    <property type="protein sequence ID" value="NXW47108.1"/>
    <property type="molecule type" value="Genomic_DNA"/>
</dbReference>
<sequence>VKELMIFLDIAVFEIILAYLEKRDWKEAFFTVLPQRKGAVPLGEASDLSKHAPCGKEDEDNDSDSN</sequence>
<gene>
    <name evidence="8" type="primary">Trmt10a_1</name>
    <name evidence="8" type="ORF">NYCLEU_R14889</name>
</gene>
<name>A0A7L4CBF9_9AVES</name>
<keyword evidence="9" id="KW-1185">Reference proteome</keyword>
<comment type="catalytic activity">
    <reaction evidence="5">
        <text>guanosine(9) in tRNA + S-adenosyl-L-methionine = N(1)-methylguanosine(9) in tRNA + S-adenosyl-L-homocysteine + H(+)</text>
        <dbReference type="Rhea" id="RHEA:43156"/>
        <dbReference type="Rhea" id="RHEA-COMP:10367"/>
        <dbReference type="Rhea" id="RHEA-COMP:10368"/>
        <dbReference type="ChEBI" id="CHEBI:15378"/>
        <dbReference type="ChEBI" id="CHEBI:57856"/>
        <dbReference type="ChEBI" id="CHEBI:59789"/>
        <dbReference type="ChEBI" id="CHEBI:73542"/>
        <dbReference type="ChEBI" id="CHEBI:74269"/>
        <dbReference type="EC" id="2.1.1.221"/>
    </reaction>
</comment>
<evidence type="ECO:0000256" key="2">
    <source>
        <dbReference type="ARBA" id="ARBA00022603"/>
    </source>
</evidence>
<keyword evidence="2 8" id="KW-0489">Methyltransferase</keyword>
<dbReference type="GO" id="GO:0052905">
    <property type="term" value="F:tRNA (guanosine(9)-N1)-methyltransferase activity"/>
    <property type="evidence" value="ECO:0007669"/>
    <property type="project" value="UniProtKB-EC"/>
</dbReference>
<evidence type="ECO:0000256" key="6">
    <source>
        <dbReference type="SAM" id="MobiDB-lite"/>
    </source>
</evidence>
<evidence type="ECO:0000256" key="1">
    <source>
        <dbReference type="ARBA" id="ARBA00012797"/>
    </source>
</evidence>
<dbReference type="InterPro" id="IPR028564">
    <property type="entry name" value="MT_TRM10-typ"/>
</dbReference>
<protein>
    <recommendedName>
        <fullName evidence="1">tRNA (guanine(9)-N(1))-methyltransferase</fullName>
        <ecNumber evidence="1">2.1.1.221</ecNumber>
    </recommendedName>
</protein>
<accession>A0A7L4CBF9</accession>
<dbReference type="AlphaFoldDB" id="A0A7L4CBF9"/>
<feature type="non-terminal residue" evidence="8">
    <location>
        <position position="66"/>
    </location>
</feature>
<keyword evidence="4" id="KW-0949">S-adenosyl-L-methionine</keyword>
<feature type="non-terminal residue" evidence="8">
    <location>
        <position position="1"/>
    </location>
</feature>
<reference evidence="8 9" key="1">
    <citation type="submission" date="2019-09" db="EMBL/GenBank/DDBJ databases">
        <title>Bird 10,000 Genomes (B10K) Project - Family phase.</title>
        <authorList>
            <person name="Zhang G."/>
        </authorList>
    </citation>
    <scope>NUCLEOTIDE SEQUENCE [LARGE SCALE GENOMIC DNA]</scope>
    <source>
        <strain evidence="8">B10K-DU-005-01</strain>
    </source>
</reference>
<evidence type="ECO:0000313" key="9">
    <source>
        <dbReference type="Proteomes" id="UP000551823"/>
    </source>
</evidence>
<dbReference type="Gene3D" id="3.40.1280.30">
    <property type="match status" value="1"/>
</dbReference>
<evidence type="ECO:0000256" key="5">
    <source>
        <dbReference type="ARBA" id="ARBA00048434"/>
    </source>
</evidence>
<feature type="compositionally biased region" description="Basic and acidic residues" evidence="6">
    <location>
        <begin position="47"/>
        <end position="56"/>
    </location>
</feature>
<dbReference type="Proteomes" id="UP000551823">
    <property type="component" value="Unassembled WGS sequence"/>
</dbReference>